<name>X1UTP2_9ZZZZ</name>
<comment type="caution">
    <text evidence="1">The sequence shown here is derived from an EMBL/GenBank/DDBJ whole genome shotgun (WGS) entry which is preliminary data.</text>
</comment>
<gene>
    <name evidence="1" type="ORF">S12H4_37002</name>
</gene>
<evidence type="ECO:0000313" key="1">
    <source>
        <dbReference type="EMBL" id="GAI95709.1"/>
    </source>
</evidence>
<protein>
    <submittedName>
        <fullName evidence="1">Uncharacterized protein</fullName>
    </submittedName>
</protein>
<dbReference type="EMBL" id="BARW01022110">
    <property type="protein sequence ID" value="GAI95709.1"/>
    <property type="molecule type" value="Genomic_DNA"/>
</dbReference>
<reference evidence="1" key="1">
    <citation type="journal article" date="2014" name="Front. Microbiol.">
        <title>High frequency of phylogenetically diverse reductive dehalogenase-homologous genes in deep subseafloor sedimentary metagenomes.</title>
        <authorList>
            <person name="Kawai M."/>
            <person name="Futagami T."/>
            <person name="Toyoda A."/>
            <person name="Takaki Y."/>
            <person name="Nishi S."/>
            <person name="Hori S."/>
            <person name="Arai W."/>
            <person name="Tsubouchi T."/>
            <person name="Morono Y."/>
            <person name="Uchiyama I."/>
            <person name="Ito T."/>
            <person name="Fujiyama A."/>
            <person name="Inagaki F."/>
            <person name="Takami H."/>
        </authorList>
    </citation>
    <scope>NUCLEOTIDE SEQUENCE</scope>
    <source>
        <strain evidence="1">Expedition CK06-06</strain>
    </source>
</reference>
<dbReference type="AlphaFoldDB" id="X1UTP2"/>
<accession>X1UTP2</accession>
<organism evidence="1">
    <name type="scientific">marine sediment metagenome</name>
    <dbReference type="NCBI Taxonomy" id="412755"/>
    <lineage>
        <taxon>unclassified sequences</taxon>
        <taxon>metagenomes</taxon>
        <taxon>ecological metagenomes</taxon>
    </lineage>
</organism>
<proteinExistence type="predicted"/>
<sequence length="266" mass="29180">MPVVKYAVASPRACLIGPPLWSTDAYYLPTGDADNFPRGNGRIRVPVGTRIVICLSRDMEGVWYTGSYGSLGSTMVLQYCKLCKCEEPDSEDCPDVAPDPNQCRYARCVCEQCRQLGAPCCPLPDDPVFDPCPWLTIGTDGAEDSRTGPSIGRAKIGVPVHFNTPGVYLLRATVTTFAKPGYTLPLEDWRDRLLDPDDPDAVLPEIPPAQDTDIIYIGVRVVGRMADEVEPKGPHSHDPDYKHIRAMKKLMDPNGPPDFSDTDLNG</sequence>
<feature type="non-terminal residue" evidence="1">
    <location>
        <position position="266"/>
    </location>
</feature>